<evidence type="ECO:0000256" key="2">
    <source>
        <dbReference type="ARBA" id="ARBA00022801"/>
    </source>
</evidence>
<feature type="domain" description="Thioesterase" evidence="3">
    <location>
        <begin position="66"/>
        <end position="137"/>
    </location>
</feature>
<dbReference type="InterPro" id="IPR029069">
    <property type="entry name" value="HotDog_dom_sf"/>
</dbReference>
<dbReference type="RefSeq" id="WP_183266042.1">
    <property type="nucleotide sequence ID" value="NZ_JACHFJ010000004.1"/>
</dbReference>
<comment type="similarity">
    <text evidence="1">Belongs to the thioesterase PaaI family.</text>
</comment>
<dbReference type="Proteomes" id="UP000553706">
    <property type="component" value="Unassembled WGS sequence"/>
</dbReference>
<dbReference type="PANTHER" id="PTHR42856">
    <property type="entry name" value="ACYL-COENZYME A THIOESTERASE PAAI"/>
    <property type="match status" value="1"/>
</dbReference>
<comment type="caution">
    <text evidence="4">The sequence shown here is derived from an EMBL/GenBank/DDBJ whole genome shotgun (WGS) entry which is preliminary data.</text>
</comment>
<name>A0A840VAS1_9PROT</name>
<proteinExistence type="inferred from homology"/>
<dbReference type="InterPro" id="IPR003736">
    <property type="entry name" value="PAAI_dom"/>
</dbReference>
<evidence type="ECO:0000256" key="1">
    <source>
        <dbReference type="ARBA" id="ARBA00008324"/>
    </source>
</evidence>
<dbReference type="AlphaFoldDB" id="A0A840VAS1"/>
<dbReference type="Gene3D" id="3.10.129.10">
    <property type="entry name" value="Hotdog Thioesterase"/>
    <property type="match status" value="1"/>
</dbReference>
<keyword evidence="5" id="KW-1185">Reference proteome</keyword>
<dbReference type="PANTHER" id="PTHR42856:SF1">
    <property type="entry name" value="ACYL-COENZYME A THIOESTERASE PAAI"/>
    <property type="match status" value="1"/>
</dbReference>
<dbReference type="NCBIfam" id="TIGR02286">
    <property type="entry name" value="PaaD"/>
    <property type="match status" value="1"/>
</dbReference>
<dbReference type="EMBL" id="JACHFJ010000004">
    <property type="protein sequence ID" value="MBB5373018.1"/>
    <property type="molecule type" value="Genomic_DNA"/>
</dbReference>
<gene>
    <name evidence="4" type="ORF">HNP71_001276</name>
</gene>
<organism evidence="4 5">
    <name type="scientific">Acidocella aromatica</name>
    <dbReference type="NCBI Taxonomy" id="1303579"/>
    <lineage>
        <taxon>Bacteria</taxon>
        <taxon>Pseudomonadati</taxon>
        <taxon>Pseudomonadota</taxon>
        <taxon>Alphaproteobacteria</taxon>
        <taxon>Acetobacterales</taxon>
        <taxon>Acidocellaceae</taxon>
        <taxon>Acidocella</taxon>
    </lineage>
</organism>
<evidence type="ECO:0000313" key="5">
    <source>
        <dbReference type="Proteomes" id="UP000553706"/>
    </source>
</evidence>
<reference evidence="4 5" key="1">
    <citation type="submission" date="2020-08" db="EMBL/GenBank/DDBJ databases">
        <title>Genomic Encyclopedia of Type Strains, Phase IV (KMG-IV): sequencing the most valuable type-strain genomes for metagenomic binning, comparative biology and taxonomic classification.</title>
        <authorList>
            <person name="Goeker M."/>
        </authorList>
    </citation>
    <scope>NUCLEOTIDE SEQUENCE [LARGE SCALE GENOMIC DNA]</scope>
    <source>
        <strain evidence="4 5">DSM 27026</strain>
    </source>
</reference>
<sequence>MGLPSTAPNGSAPHRADPQATAELAAKTLWTTDRAAQELGIELLAVGPGTATLAMTVRENMVNGHETAHGGFIFALADTAFAYACNSHGHVTVAAQCAITFIRPGKRGGRLIAEAREVSRSGRSGIYDVRISADDEVIAEFRGHSRTIGGSFIPASGVPGGAGEPI</sequence>
<evidence type="ECO:0000313" key="4">
    <source>
        <dbReference type="EMBL" id="MBB5373018.1"/>
    </source>
</evidence>
<dbReference type="FunFam" id="3.10.129.10:FF:000022">
    <property type="entry name" value="Phenylacetic acid degradation protein"/>
    <property type="match status" value="1"/>
</dbReference>
<dbReference type="GO" id="GO:0016289">
    <property type="term" value="F:acyl-CoA hydrolase activity"/>
    <property type="evidence" value="ECO:0007669"/>
    <property type="project" value="TreeGrafter"/>
</dbReference>
<dbReference type="InterPro" id="IPR006683">
    <property type="entry name" value="Thioestr_dom"/>
</dbReference>
<accession>A0A840VAS1</accession>
<protein>
    <submittedName>
        <fullName evidence="4">Acyl-CoA thioesterase</fullName>
        <ecNumber evidence="4">3.1.2.-</ecNumber>
    </submittedName>
</protein>
<dbReference type="EC" id="3.1.2.-" evidence="4"/>
<dbReference type="NCBIfam" id="TIGR00369">
    <property type="entry name" value="unchar_dom_1"/>
    <property type="match status" value="1"/>
</dbReference>
<dbReference type="SUPFAM" id="SSF54637">
    <property type="entry name" value="Thioesterase/thiol ester dehydrase-isomerase"/>
    <property type="match status" value="1"/>
</dbReference>
<keyword evidence="2 4" id="KW-0378">Hydrolase</keyword>
<dbReference type="InterPro" id="IPR052723">
    <property type="entry name" value="Acyl-CoA_thioesterase_PaaI"/>
</dbReference>
<evidence type="ECO:0000259" key="3">
    <source>
        <dbReference type="Pfam" id="PF03061"/>
    </source>
</evidence>
<dbReference type="InterPro" id="IPR011973">
    <property type="entry name" value="PaaD"/>
</dbReference>
<dbReference type="Pfam" id="PF03061">
    <property type="entry name" value="4HBT"/>
    <property type="match status" value="1"/>
</dbReference>
<dbReference type="CDD" id="cd03443">
    <property type="entry name" value="PaaI_thioesterase"/>
    <property type="match status" value="1"/>
</dbReference>